<dbReference type="Proteomes" id="UP001107558">
    <property type="component" value="Chromosome 1"/>
</dbReference>
<accession>A0A9J6CHW0</accession>
<keyword evidence="3" id="KW-1185">Reference proteome</keyword>
<organism evidence="2 3">
    <name type="scientific">Polypedilum vanderplanki</name>
    <name type="common">Sleeping chironomid midge</name>
    <dbReference type="NCBI Taxonomy" id="319348"/>
    <lineage>
        <taxon>Eukaryota</taxon>
        <taxon>Metazoa</taxon>
        <taxon>Ecdysozoa</taxon>
        <taxon>Arthropoda</taxon>
        <taxon>Hexapoda</taxon>
        <taxon>Insecta</taxon>
        <taxon>Pterygota</taxon>
        <taxon>Neoptera</taxon>
        <taxon>Endopterygota</taxon>
        <taxon>Diptera</taxon>
        <taxon>Nematocera</taxon>
        <taxon>Chironomoidea</taxon>
        <taxon>Chironomidae</taxon>
        <taxon>Chironominae</taxon>
        <taxon>Polypedilum</taxon>
        <taxon>Polypedilum</taxon>
    </lineage>
</organism>
<dbReference type="AlphaFoldDB" id="A0A9J6CHW0"/>
<reference evidence="2" key="1">
    <citation type="submission" date="2021-03" db="EMBL/GenBank/DDBJ databases">
        <title>Chromosome level genome of the anhydrobiotic midge Polypedilum vanderplanki.</title>
        <authorList>
            <person name="Yoshida Y."/>
            <person name="Kikawada T."/>
            <person name="Gusev O."/>
        </authorList>
    </citation>
    <scope>NUCLEOTIDE SEQUENCE</scope>
    <source>
        <strain evidence="2">NIAS01</strain>
        <tissue evidence="2">Whole body or cell culture</tissue>
    </source>
</reference>
<proteinExistence type="predicted"/>
<feature type="chain" id="PRO_5039916867" evidence="1">
    <location>
        <begin position="23"/>
        <end position="187"/>
    </location>
</feature>
<evidence type="ECO:0000313" key="2">
    <source>
        <dbReference type="EMBL" id="KAG5681612.1"/>
    </source>
</evidence>
<comment type="caution">
    <text evidence="2">The sequence shown here is derived from an EMBL/GenBank/DDBJ whole genome shotgun (WGS) entry which is preliminary data.</text>
</comment>
<keyword evidence="1" id="KW-0732">Signal</keyword>
<sequence>MKLKSFFVLLQLFLSVNSYMKAVVNSDLFKCDGYDIDGGAIDFSNFEYIPFNDTHTFVNGTWKFLIEVKSPWKFRAYTERKYGSIWSMTAFDRTYKDFCAILNNPLEPVYPFTKDQPKCPIPAGTEWKWDMQQVILDPVIRKRIPKDYEGEWRAFGIGTYIVGEKTLQECRKGNADLYWDYTEDGIL</sequence>
<dbReference type="OrthoDB" id="7724124at2759"/>
<gene>
    <name evidence="2" type="ORF">PVAND_011028</name>
</gene>
<feature type="signal peptide" evidence="1">
    <location>
        <begin position="1"/>
        <end position="22"/>
    </location>
</feature>
<protein>
    <submittedName>
        <fullName evidence="2">Uncharacterized protein</fullName>
    </submittedName>
</protein>
<evidence type="ECO:0000256" key="1">
    <source>
        <dbReference type="SAM" id="SignalP"/>
    </source>
</evidence>
<evidence type="ECO:0000313" key="3">
    <source>
        <dbReference type="Proteomes" id="UP001107558"/>
    </source>
</evidence>
<name>A0A9J6CHW0_POLVA</name>
<dbReference type="EMBL" id="JADBJN010000001">
    <property type="protein sequence ID" value="KAG5681612.1"/>
    <property type="molecule type" value="Genomic_DNA"/>
</dbReference>